<organism evidence="1 2">
    <name type="scientific">Tetragonisca angustula</name>
    <dbReference type="NCBI Taxonomy" id="166442"/>
    <lineage>
        <taxon>Eukaryota</taxon>
        <taxon>Metazoa</taxon>
        <taxon>Ecdysozoa</taxon>
        <taxon>Arthropoda</taxon>
        <taxon>Hexapoda</taxon>
        <taxon>Insecta</taxon>
        <taxon>Pterygota</taxon>
        <taxon>Neoptera</taxon>
        <taxon>Endopterygota</taxon>
        <taxon>Hymenoptera</taxon>
        <taxon>Apocrita</taxon>
        <taxon>Aculeata</taxon>
        <taxon>Apoidea</taxon>
        <taxon>Anthophila</taxon>
        <taxon>Apidae</taxon>
        <taxon>Tetragonisca</taxon>
    </lineage>
</organism>
<keyword evidence="2" id="KW-1185">Reference proteome</keyword>
<dbReference type="EMBL" id="JAWNGG020000167">
    <property type="protein sequence ID" value="KAK9298769.1"/>
    <property type="molecule type" value="Genomic_DNA"/>
</dbReference>
<accession>A0AAW0ZNK8</accession>
<comment type="caution">
    <text evidence="1">The sequence shown here is derived from an EMBL/GenBank/DDBJ whole genome shotgun (WGS) entry which is preliminary data.</text>
</comment>
<dbReference type="AlphaFoldDB" id="A0AAW0ZNK8"/>
<reference evidence="1 2" key="1">
    <citation type="submission" date="2024-05" db="EMBL/GenBank/DDBJ databases">
        <title>The nuclear and mitochondrial genome assemblies of Tetragonisca angustula (Apidae: Meliponini), a tiny yet remarkable pollinator in the Neotropics.</title>
        <authorList>
            <person name="Ferrari R."/>
            <person name="Ricardo P.C."/>
            <person name="Dias F.C."/>
            <person name="Araujo N.S."/>
            <person name="Soares D.O."/>
            <person name="Zhou Q.-S."/>
            <person name="Zhu C.-D."/>
            <person name="Coutinho L."/>
            <person name="Airas M.C."/>
            <person name="Batista T.M."/>
        </authorList>
    </citation>
    <scope>NUCLEOTIDE SEQUENCE [LARGE SCALE GENOMIC DNA]</scope>
    <source>
        <strain evidence="1">ASF017062</strain>
        <tissue evidence="1">Abdomen</tissue>
    </source>
</reference>
<protein>
    <submittedName>
        <fullName evidence="1">Uncharacterized protein</fullName>
    </submittedName>
</protein>
<name>A0AAW0ZNK8_9HYME</name>
<evidence type="ECO:0000313" key="2">
    <source>
        <dbReference type="Proteomes" id="UP001432146"/>
    </source>
</evidence>
<gene>
    <name evidence="1" type="ORF">QLX08_008021</name>
</gene>
<evidence type="ECO:0000313" key="1">
    <source>
        <dbReference type="EMBL" id="KAK9298769.1"/>
    </source>
</evidence>
<proteinExistence type="predicted"/>
<dbReference type="Proteomes" id="UP001432146">
    <property type="component" value="Unassembled WGS sequence"/>
</dbReference>
<sequence length="107" mass="12017">MPSCRKNRNGQVSIGNAARCRTAAGIWSKRENAWKPPQFLDRDGRWRSTAWMQGQILGIRGSRSLSGRLLCDTRKPCYAMNGGIAFACRIPPGNFKRRSRRPGLPTL</sequence>